<evidence type="ECO:0000256" key="3">
    <source>
        <dbReference type="ARBA" id="ARBA00022801"/>
    </source>
</evidence>
<reference evidence="5 8" key="3">
    <citation type="submission" date="2017-12" db="EMBL/GenBank/DDBJ databases">
        <title>Pharmacopeia of the Arctic Ocean.</title>
        <authorList>
            <person name="Collins E."/>
            <person name="Ducluzeau A.-L."/>
        </authorList>
    </citation>
    <scope>NUCLEOTIDE SEQUENCE [LARGE SCALE GENOMIC DNA]</scope>
    <source>
        <strain evidence="5 8">DSM 23325</strain>
    </source>
</reference>
<dbReference type="Gene3D" id="3.90.79.10">
    <property type="entry name" value="Nucleoside Triphosphate Pyrophosphohydrolase"/>
    <property type="match status" value="3"/>
</dbReference>
<keyword evidence="8" id="KW-1185">Reference proteome</keyword>
<feature type="domain" description="Nudix hydrolase" evidence="4">
    <location>
        <begin position="283"/>
        <end position="417"/>
    </location>
</feature>
<sequence>MHRFAAVAVVDPRGWLLMQERGHDALHDPDRWGYPGGDLEAGEDFVAAAVREVREETGLVLDPDQLESLGVRRFRSESCGEDDELELFVVRLAVGDDDVVCGEGRQMVFVDPQTIADRPLHQATALTIDLVRRWQATAVRTDFVQVTLVDPRGRVLMQERDEHAPVWPEMWCFPGGGLEVGEAPVDGAVRELAEETGVVLVPADLTDLGRFELVTHERGTFHFHAFVARTTLSDRDVECHEGRQMVFVAPDPLPDVELVPSTALVAPALRAWVAEHPFVPAPDQHRFAGVVLVDTEGRILLQERDEHPRIDPEKWGLAGGHLDPGEDFEPAAYRELEEETGVRLQHGDLELFGEFTVDHRKAYGTWDRMQVFVAATDLTDADIDCQEGRQIVFVDPDVARGLDLTAGATDIVPAFLDSPTYTRLTHP</sequence>
<feature type="domain" description="Nudix hydrolase" evidence="4">
    <location>
        <begin position="1"/>
        <end position="132"/>
    </location>
</feature>
<evidence type="ECO:0000313" key="5">
    <source>
        <dbReference type="EMBL" id="PKH41432.1"/>
    </source>
</evidence>
<dbReference type="EMBL" id="FOKC01000012">
    <property type="protein sequence ID" value="SFB43556.1"/>
    <property type="molecule type" value="Genomic_DNA"/>
</dbReference>
<evidence type="ECO:0000256" key="2">
    <source>
        <dbReference type="ARBA" id="ARBA00005582"/>
    </source>
</evidence>
<dbReference type="SUPFAM" id="SSF55811">
    <property type="entry name" value="Nudix"/>
    <property type="match status" value="3"/>
</dbReference>
<dbReference type="InterPro" id="IPR015797">
    <property type="entry name" value="NUDIX_hydrolase-like_dom_sf"/>
</dbReference>
<name>A0A1I1B1N0_9ACTN</name>
<protein>
    <submittedName>
        <fullName evidence="6">ADP-ribose pyrophosphatase YjhB, NUDIX family</fullName>
    </submittedName>
    <submittedName>
        <fullName evidence="5">NUDIX domain-containing protein</fullName>
    </submittedName>
</protein>
<evidence type="ECO:0000313" key="8">
    <source>
        <dbReference type="Proteomes" id="UP000233565"/>
    </source>
</evidence>
<dbReference type="PANTHER" id="PTHR43046">
    <property type="entry name" value="GDP-MANNOSE MANNOSYL HYDROLASE"/>
    <property type="match status" value="1"/>
</dbReference>
<dbReference type="Proteomes" id="UP000199113">
    <property type="component" value="Unassembled WGS sequence"/>
</dbReference>
<dbReference type="Pfam" id="PF00293">
    <property type="entry name" value="NUDIX"/>
    <property type="match status" value="3"/>
</dbReference>
<dbReference type="InterPro" id="IPR000086">
    <property type="entry name" value="NUDIX_hydrolase_dom"/>
</dbReference>
<dbReference type="OrthoDB" id="161692at2"/>
<comment type="cofactor">
    <cofactor evidence="1">
        <name>Mg(2+)</name>
        <dbReference type="ChEBI" id="CHEBI:18420"/>
    </cofactor>
</comment>
<accession>A0A1I1B1N0</accession>
<dbReference type="STRING" id="748909.SAMN05192575_11257"/>
<reference evidence="7" key="1">
    <citation type="submission" date="2016-10" db="EMBL/GenBank/DDBJ databases">
        <authorList>
            <person name="Varghese N."/>
            <person name="Submissions S."/>
        </authorList>
    </citation>
    <scope>NUCLEOTIDE SEQUENCE [LARGE SCALE GENOMIC DNA]</scope>
    <source>
        <strain evidence="7">CGMCC 1.10697</strain>
    </source>
</reference>
<dbReference type="PANTHER" id="PTHR43046:SF14">
    <property type="entry name" value="MUTT_NUDIX FAMILY PROTEIN"/>
    <property type="match status" value="1"/>
</dbReference>
<dbReference type="EMBL" id="PJBV01000015">
    <property type="protein sequence ID" value="PKH41432.1"/>
    <property type="molecule type" value="Genomic_DNA"/>
</dbReference>
<gene>
    <name evidence="5" type="ORF">CXG46_10185</name>
    <name evidence="6" type="ORF">SAMN05192575_11257</name>
</gene>
<evidence type="ECO:0000313" key="7">
    <source>
        <dbReference type="Proteomes" id="UP000199113"/>
    </source>
</evidence>
<dbReference type="PRINTS" id="PR00502">
    <property type="entry name" value="NUDIXFAMILY"/>
</dbReference>
<evidence type="ECO:0000256" key="1">
    <source>
        <dbReference type="ARBA" id="ARBA00001946"/>
    </source>
</evidence>
<dbReference type="Proteomes" id="UP000233565">
    <property type="component" value="Unassembled WGS sequence"/>
</dbReference>
<keyword evidence="3" id="KW-0378">Hydrolase</keyword>
<dbReference type="GO" id="GO:0016787">
    <property type="term" value="F:hydrolase activity"/>
    <property type="evidence" value="ECO:0007669"/>
    <property type="project" value="UniProtKB-KW"/>
</dbReference>
<dbReference type="RefSeq" id="WP_091201109.1">
    <property type="nucleotide sequence ID" value="NZ_FOKC01000012.1"/>
</dbReference>
<dbReference type="PROSITE" id="PS51462">
    <property type="entry name" value="NUDIX"/>
    <property type="match status" value="3"/>
</dbReference>
<evidence type="ECO:0000259" key="4">
    <source>
        <dbReference type="PROSITE" id="PS51462"/>
    </source>
</evidence>
<reference evidence="6" key="2">
    <citation type="submission" date="2016-10" db="EMBL/GenBank/DDBJ databases">
        <authorList>
            <person name="de Groot N.N."/>
        </authorList>
    </citation>
    <scope>NUCLEOTIDE SEQUENCE [LARGE SCALE GENOMIC DNA]</scope>
    <source>
        <strain evidence="6">CGMCC 1.10697</strain>
    </source>
</reference>
<dbReference type="InterPro" id="IPR020084">
    <property type="entry name" value="NUDIX_hydrolase_CS"/>
</dbReference>
<organism evidence="6 7">
    <name type="scientific">Nocardioides alpinus</name>
    <dbReference type="NCBI Taxonomy" id="748909"/>
    <lineage>
        <taxon>Bacteria</taxon>
        <taxon>Bacillati</taxon>
        <taxon>Actinomycetota</taxon>
        <taxon>Actinomycetes</taxon>
        <taxon>Propionibacteriales</taxon>
        <taxon>Nocardioidaceae</taxon>
        <taxon>Nocardioides</taxon>
    </lineage>
</organism>
<feature type="domain" description="Nudix hydrolase" evidence="4">
    <location>
        <begin position="139"/>
        <end position="271"/>
    </location>
</feature>
<comment type="similarity">
    <text evidence="2">Belongs to the Nudix hydrolase family.</text>
</comment>
<proteinExistence type="inferred from homology"/>
<dbReference type="AlphaFoldDB" id="A0A1I1B1N0"/>
<evidence type="ECO:0000313" key="6">
    <source>
        <dbReference type="EMBL" id="SFB43556.1"/>
    </source>
</evidence>
<dbReference type="InterPro" id="IPR020476">
    <property type="entry name" value="Nudix_hydrolase"/>
</dbReference>
<dbReference type="PROSITE" id="PS00893">
    <property type="entry name" value="NUDIX_BOX"/>
    <property type="match status" value="3"/>
</dbReference>